<evidence type="ECO:0000256" key="6">
    <source>
        <dbReference type="SAM" id="Phobius"/>
    </source>
</evidence>
<feature type="transmembrane region" description="Helical" evidence="6">
    <location>
        <begin position="71"/>
        <end position="90"/>
    </location>
</feature>
<dbReference type="PROSITE" id="PS50850">
    <property type="entry name" value="MFS"/>
    <property type="match status" value="1"/>
</dbReference>
<evidence type="ECO:0000313" key="9">
    <source>
        <dbReference type="Proteomes" id="UP000321261"/>
    </source>
</evidence>
<evidence type="ECO:0000256" key="4">
    <source>
        <dbReference type="ARBA" id="ARBA00022989"/>
    </source>
</evidence>
<dbReference type="PANTHER" id="PTHR42718">
    <property type="entry name" value="MAJOR FACILITATOR SUPERFAMILY MULTIDRUG TRANSPORTER MFSC"/>
    <property type="match status" value="1"/>
</dbReference>
<proteinExistence type="predicted"/>
<feature type="transmembrane region" description="Helical" evidence="6">
    <location>
        <begin position="290"/>
        <end position="312"/>
    </location>
</feature>
<dbReference type="PANTHER" id="PTHR42718:SF9">
    <property type="entry name" value="MAJOR FACILITATOR SUPERFAMILY MULTIDRUG TRANSPORTER MFSC"/>
    <property type="match status" value="1"/>
</dbReference>
<evidence type="ECO:0000313" key="8">
    <source>
        <dbReference type="EMBL" id="TWF79448.1"/>
    </source>
</evidence>
<dbReference type="Gene3D" id="1.20.1250.20">
    <property type="entry name" value="MFS general substrate transporter like domains"/>
    <property type="match status" value="1"/>
</dbReference>
<dbReference type="PRINTS" id="PR01035">
    <property type="entry name" value="TCRTETA"/>
</dbReference>
<evidence type="ECO:0000256" key="2">
    <source>
        <dbReference type="ARBA" id="ARBA00022448"/>
    </source>
</evidence>
<dbReference type="InterPro" id="IPR011701">
    <property type="entry name" value="MFS"/>
</dbReference>
<keyword evidence="5 6" id="KW-0472">Membrane</keyword>
<feature type="transmembrane region" description="Helical" evidence="6">
    <location>
        <begin position="347"/>
        <end position="364"/>
    </location>
</feature>
<dbReference type="InterPro" id="IPR020846">
    <property type="entry name" value="MFS_dom"/>
</dbReference>
<dbReference type="RefSeq" id="WP_147258308.1">
    <property type="nucleotide sequence ID" value="NZ_VIWU01000001.1"/>
</dbReference>
<keyword evidence="4 6" id="KW-1133">Transmembrane helix</keyword>
<dbReference type="AlphaFoldDB" id="A0A561SX55"/>
<dbReference type="OrthoDB" id="5241931at2"/>
<keyword evidence="2" id="KW-0813">Transport</keyword>
<reference evidence="8 9" key="1">
    <citation type="submission" date="2019-06" db="EMBL/GenBank/DDBJ databases">
        <title>Sequencing the genomes of 1000 actinobacteria strains.</title>
        <authorList>
            <person name="Klenk H.-P."/>
        </authorList>
    </citation>
    <scope>NUCLEOTIDE SEQUENCE [LARGE SCALE GENOMIC DNA]</scope>
    <source>
        <strain evidence="8 9">DSM 45671</strain>
    </source>
</reference>
<evidence type="ECO:0000256" key="1">
    <source>
        <dbReference type="ARBA" id="ARBA00004651"/>
    </source>
</evidence>
<protein>
    <submittedName>
        <fullName evidence="8">Putative MFS family arabinose efflux permease</fullName>
    </submittedName>
</protein>
<feature type="transmembrane region" description="Helical" evidence="6">
    <location>
        <begin position="263"/>
        <end position="284"/>
    </location>
</feature>
<feature type="transmembrane region" description="Helical" evidence="6">
    <location>
        <begin position="96"/>
        <end position="118"/>
    </location>
</feature>
<dbReference type="GO" id="GO:0022857">
    <property type="term" value="F:transmembrane transporter activity"/>
    <property type="evidence" value="ECO:0007669"/>
    <property type="project" value="InterPro"/>
</dbReference>
<dbReference type="InterPro" id="IPR001958">
    <property type="entry name" value="Tet-R_TetA/multi-R_MdtG-like"/>
</dbReference>
<evidence type="ECO:0000256" key="3">
    <source>
        <dbReference type="ARBA" id="ARBA00022692"/>
    </source>
</evidence>
<evidence type="ECO:0000259" key="7">
    <source>
        <dbReference type="PROSITE" id="PS50850"/>
    </source>
</evidence>
<feature type="transmembrane region" description="Helical" evidence="6">
    <location>
        <begin position="34"/>
        <end position="59"/>
    </location>
</feature>
<accession>A0A561SX55</accession>
<feature type="transmembrane region" description="Helical" evidence="6">
    <location>
        <begin position="7"/>
        <end position="28"/>
    </location>
</feature>
<dbReference type="SUPFAM" id="SSF103473">
    <property type="entry name" value="MFS general substrate transporter"/>
    <property type="match status" value="1"/>
</dbReference>
<keyword evidence="3 6" id="KW-0812">Transmembrane</keyword>
<feature type="transmembrane region" description="Helical" evidence="6">
    <location>
        <begin position="233"/>
        <end position="251"/>
    </location>
</feature>
<gene>
    <name evidence="8" type="ORF">FHX44_115381</name>
</gene>
<feature type="transmembrane region" description="Helical" evidence="6">
    <location>
        <begin position="324"/>
        <end position="341"/>
    </location>
</feature>
<name>A0A561SX55_9PSEU</name>
<organism evidence="8 9">
    <name type="scientific">Pseudonocardia hierapolitana</name>
    <dbReference type="NCBI Taxonomy" id="1128676"/>
    <lineage>
        <taxon>Bacteria</taxon>
        <taxon>Bacillati</taxon>
        <taxon>Actinomycetota</taxon>
        <taxon>Actinomycetes</taxon>
        <taxon>Pseudonocardiales</taxon>
        <taxon>Pseudonocardiaceae</taxon>
        <taxon>Pseudonocardia</taxon>
    </lineage>
</organism>
<comment type="caution">
    <text evidence="8">The sequence shown here is derived from an EMBL/GenBank/DDBJ whole genome shotgun (WGS) entry which is preliminary data.</text>
</comment>
<feature type="transmembrane region" description="Helical" evidence="6">
    <location>
        <begin position="158"/>
        <end position="175"/>
    </location>
</feature>
<comment type="subcellular location">
    <subcellularLocation>
        <location evidence="1">Cell membrane</location>
        <topology evidence="1">Multi-pass membrane protein</topology>
    </subcellularLocation>
</comment>
<feature type="transmembrane region" description="Helical" evidence="6">
    <location>
        <begin position="130"/>
        <end position="152"/>
    </location>
</feature>
<keyword evidence="9" id="KW-1185">Reference proteome</keyword>
<evidence type="ECO:0000256" key="5">
    <source>
        <dbReference type="ARBA" id="ARBA00023136"/>
    </source>
</evidence>
<dbReference type="Pfam" id="PF07690">
    <property type="entry name" value="MFS_1"/>
    <property type="match status" value="1"/>
</dbReference>
<dbReference type="GO" id="GO:0005886">
    <property type="term" value="C:plasma membrane"/>
    <property type="evidence" value="ECO:0007669"/>
    <property type="project" value="UniProtKB-SubCell"/>
</dbReference>
<dbReference type="Proteomes" id="UP000321261">
    <property type="component" value="Unassembled WGS sequence"/>
</dbReference>
<feature type="transmembrane region" description="Helical" evidence="6">
    <location>
        <begin position="196"/>
        <end position="221"/>
    </location>
</feature>
<sequence>MNSITRGGLHAGAFLGPFGGGLTVAMLPELGASFGVPAGTAALAVTAYMLPFAAVMVVSGTLGERWGRRRTVVTAYGVYALAALACVLAPTLPLFLAATAVLGAANAFTTPLLMAVLAATVPGDRLGRALGWFAAMQAAGSTSAPLVGGLVAEADWRLAFAGVAVVTVALALIGIPADPTAGGEPPGIRAALRPAVLRAGLAAAVGWGCLMGLGFLVALRLDEHFHAGAGPRGLVLTAAGVAGILTARLVGGAVDRTGTRGSVLAGAGLGALAIAAVGALPALWMVALAWAVGGVATQLVLVAVNALVLGAGRGAGGAVSLVQALRFGGGALSPVAFTPIYHADPMIGFLLPAVLLATVVPIVLPRRPSAVTQVGRGRSRV</sequence>
<dbReference type="InterPro" id="IPR036259">
    <property type="entry name" value="MFS_trans_sf"/>
</dbReference>
<dbReference type="EMBL" id="VIWU01000001">
    <property type="protein sequence ID" value="TWF79448.1"/>
    <property type="molecule type" value="Genomic_DNA"/>
</dbReference>
<feature type="domain" description="Major facilitator superfamily (MFS) profile" evidence="7">
    <location>
        <begin position="5"/>
        <end position="371"/>
    </location>
</feature>